<dbReference type="AlphaFoldDB" id="A0A8W7P686"/>
<evidence type="ECO:0000313" key="1">
    <source>
        <dbReference type="EnsemblMetazoa" id="ACOM026621-PA.1"/>
    </source>
</evidence>
<dbReference type="EnsemblMetazoa" id="ACOM026621-RA">
    <property type="protein sequence ID" value="ACOM026621-PA.1"/>
    <property type="gene ID" value="ACOM026621"/>
</dbReference>
<accession>A0A8W7P686</accession>
<organism evidence="1">
    <name type="scientific">Anopheles coluzzii</name>
    <name type="common">African malaria mosquito</name>
    <dbReference type="NCBI Taxonomy" id="1518534"/>
    <lineage>
        <taxon>Eukaryota</taxon>
        <taxon>Metazoa</taxon>
        <taxon>Ecdysozoa</taxon>
        <taxon>Arthropoda</taxon>
        <taxon>Hexapoda</taxon>
        <taxon>Insecta</taxon>
        <taxon>Pterygota</taxon>
        <taxon>Neoptera</taxon>
        <taxon>Endopterygota</taxon>
        <taxon>Diptera</taxon>
        <taxon>Nematocera</taxon>
        <taxon>Culicoidea</taxon>
        <taxon>Culicidae</taxon>
        <taxon>Anophelinae</taxon>
        <taxon>Anopheles</taxon>
    </lineage>
</organism>
<sequence length="236" mass="26615">MFSSSIFSSRTMIHSTDEEELIVLVNRQTIVHYNLHPLAILPEAKVKQPRIVIGLELSIVQRDDTLEQLLMGGRQPFEQIRERWPLFGRWIPALRHNAVHGHRAALGCVEPTATRYQLHHVPVGQAGVGHQAQAEHLPQQHPERPHVRLGGEDTVQERFRWHPLDRQHRLATLAVVVGAVDVTGHTEVGNLHHPARPFAAEQTVPGGDVPVDEALALHVPAALRYIQRTEDQILHR</sequence>
<protein>
    <submittedName>
        <fullName evidence="1">Uncharacterized protein</fullName>
    </submittedName>
</protein>
<reference evidence="1" key="1">
    <citation type="submission" date="2022-08" db="UniProtKB">
        <authorList>
            <consortium name="EnsemblMetazoa"/>
        </authorList>
    </citation>
    <scope>IDENTIFICATION</scope>
</reference>
<proteinExistence type="predicted"/>
<name>A0A8W7P686_ANOCL</name>
<dbReference type="Proteomes" id="UP000075882">
    <property type="component" value="Unassembled WGS sequence"/>
</dbReference>